<organism evidence="1">
    <name type="scientific">Aureoumbra lagunensis</name>
    <dbReference type="NCBI Taxonomy" id="44058"/>
    <lineage>
        <taxon>Eukaryota</taxon>
        <taxon>Sar</taxon>
        <taxon>Stramenopiles</taxon>
        <taxon>Ochrophyta</taxon>
        <taxon>Pelagophyceae</taxon>
        <taxon>Pelagomonadales</taxon>
        <taxon>Aureoumbra</taxon>
    </lineage>
</organism>
<sequence length="179" mass="20820">MEVERMEMNVIITAVDLDNEGNPWIMGETLEIDINPDAPVQTFLEKIADIKQIDINRMKIIVPPDRVITCEMYELSLRRSGINHQENRVELRPTTPGVWSWHPIDYYEQLYVKELKRVIGNDELSLSEVIQIAKKPPVLRTSTRVFLRKYPDLFFVSTSLVSNLSTVRLNTENSLPLFY</sequence>
<proteinExistence type="predicted"/>
<evidence type="ECO:0000313" key="1">
    <source>
        <dbReference type="EMBL" id="CAE0374797.1"/>
    </source>
</evidence>
<dbReference type="EMBL" id="HBIJ01023589">
    <property type="protein sequence ID" value="CAE0374797.1"/>
    <property type="molecule type" value="Transcribed_RNA"/>
</dbReference>
<protein>
    <submittedName>
        <fullName evidence="1">Uncharacterized protein</fullName>
    </submittedName>
</protein>
<dbReference type="AlphaFoldDB" id="A0A7S3NQ47"/>
<gene>
    <name evidence="1" type="ORF">ALAG00032_LOCUS15601</name>
</gene>
<accession>A0A7S3NQ47</accession>
<name>A0A7S3NQ47_9STRA</name>
<reference evidence="1" key="1">
    <citation type="submission" date="2021-01" db="EMBL/GenBank/DDBJ databases">
        <authorList>
            <person name="Corre E."/>
            <person name="Pelletier E."/>
            <person name="Niang G."/>
            <person name="Scheremetjew M."/>
            <person name="Finn R."/>
            <person name="Kale V."/>
            <person name="Holt S."/>
            <person name="Cochrane G."/>
            <person name="Meng A."/>
            <person name="Brown T."/>
            <person name="Cohen L."/>
        </authorList>
    </citation>
    <scope>NUCLEOTIDE SEQUENCE</scope>
    <source>
        <strain evidence="1">CCMP1510</strain>
    </source>
</reference>